<name>A0A804KRM4_MUSAM</name>
<reference evidence="1" key="1">
    <citation type="submission" date="2021-05" db="UniProtKB">
        <authorList>
            <consortium name="EnsemblPlants"/>
        </authorList>
    </citation>
    <scope>IDENTIFICATION</scope>
    <source>
        <strain evidence="1">subsp. malaccensis</strain>
    </source>
</reference>
<evidence type="ECO:0000313" key="1">
    <source>
        <dbReference type="EnsemblPlants" id="Ma10_p02110.1"/>
    </source>
</evidence>
<keyword evidence="2" id="KW-1185">Reference proteome</keyword>
<dbReference type="Gramene" id="Ma10_t02110.1">
    <property type="protein sequence ID" value="Ma10_p02110.1"/>
    <property type="gene ID" value="Ma10_g02110"/>
</dbReference>
<dbReference type="EnsemblPlants" id="Ma10_t02110.1">
    <property type="protein sequence ID" value="Ma10_p02110.1"/>
    <property type="gene ID" value="Ma10_g02110"/>
</dbReference>
<dbReference type="Proteomes" id="UP000012960">
    <property type="component" value="Unplaced"/>
</dbReference>
<accession>A0A804KRM4</accession>
<dbReference type="AlphaFoldDB" id="A0A804KRM4"/>
<protein>
    <submittedName>
        <fullName evidence="1">Uncharacterized protein</fullName>
    </submittedName>
</protein>
<sequence>MTSGTDWEGSFPVRVRTGPRNHHHGPCNLLIILSLFFFV</sequence>
<organism evidence="1 2">
    <name type="scientific">Musa acuminata subsp. malaccensis</name>
    <name type="common">Wild banana</name>
    <name type="synonym">Musa malaccensis</name>
    <dbReference type="NCBI Taxonomy" id="214687"/>
    <lineage>
        <taxon>Eukaryota</taxon>
        <taxon>Viridiplantae</taxon>
        <taxon>Streptophyta</taxon>
        <taxon>Embryophyta</taxon>
        <taxon>Tracheophyta</taxon>
        <taxon>Spermatophyta</taxon>
        <taxon>Magnoliopsida</taxon>
        <taxon>Liliopsida</taxon>
        <taxon>Zingiberales</taxon>
        <taxon>Musaceae</taxon>
        <taxon>Musa</taxon>
    </lineage>
</organism>
<evidence type="ECO:0000313" key="2">
    <source>
        <dbReference type="Proteomes" id="UP000012960"/>
    </source>
</evidence>
<proteinExistence type="predicted"/>
<dbReference type="InParanoid" id="A0A804KRM4"/>